<name>A0AAN8T6X3_SOLBU</name>
<reference evidence="2 3" key="1">
    <citation type="submission" date="2024-02" db="EMBL/GenBank/DDBJ databases">
        <title>de novo genome assembly of Solanum bulbocastanum strain 11H21.</title>
        <authorList>
            <person name="Hosaka A.J."/>
        </authorList>
    </citation>
    <scope>NUCLEOTIDE SEQUENCE [LARGE SCALE GENOMIC DNA]</scope>
    <source>
        <tissue evidence="2">Young leaves</tissue>
    </source>
</reference>
<dbReference type="AlphaFoldDB" id="A0AAN8T6X3"/>
<protein>
    <submittedName>
        <fullName evidence="2">Uncharacterized protein</fullName>
    </submittedName>
</protein>
<dbReference type="Proteomes" id="UP001371456">
    <property type="component" value="Unassembled WGS sequence"/>
</dbReference>
<evidence type="ECO:0000313" key="2">
    <source>
        <dbReference type="EMBL" id="KAK6779776.1"/>
    </source>
</evidence>
<evidence type="ECO:0000313" key="3">
    <source>
        <dbReference type="Proteomes" id="UP001371456"/>
    </source>
</evidence>
<proteinExistence type="predicted"/>
<gene>
    <name evidence="2" type="ORF">RDI58_021960</name>
</gene>
<dbReference type="EMBL" id="JBANQN010000009">
    <property type="protein sequence ID" value="KAK6779776.1"/>
    <property type="molecule type" value="Genomic_DNA"/>
</dbReference>
<evidence type="ECO:0000256" key="1">
    <source>
        <dbReference type="SAM" id="MobiDB-lite"/>
    </source>
</evidence>
<feature type="region of interest" description="Disordered" evidence="1">
    <location>
        <begin position="1"/>
        <end position="35"/>
    </location>
</feature>
<accession>A0AAN8T6X3</accession>
<sequence>MQSELPRAGNEQLEAAGHSQAENFGGENIISSPNQ</sequence>
<keyword evidence="3" id="KW-1185">Reference proteome</keyword>
<organism evidence="2 3">
    <name type="scientific">Solanum bulbocastanum</name>
    <name type="common">Wild potato</name>
    <dbReference type="NCBI Taxonomy" id="147425"/>
    <lineage>
        <taxon>Eukaryota</taxon>
        <taxon>Viridiplantae</taxon>
        <taxon>Streptophyta</taxon>
        <taxon>Embryophyta</taxon>
        <taxon>Tracheophyta</taxon>
        <taxon>Spermatophyta</taxon>
        <taxon>Magnoliopsida</taxon>
        <taxon>eudicotyledons</taxon>
        <taxon>Gunneridae</taxon>
        <taxon>Pentapetalae</taxon>
        <taxon>asterids</taxon>
        <taxon>lamiids</taxon>
        <taxon>Solanales</taxon>
        <taxon>Solanaceae</taxon>
        <taxon>Solanoideae</taxon>
        <taxon>Solaneae</taxon>
        <taxon>Solanum</taxon>
    </lineage>
</organism>
<comment type="caution">
    <text evidence="2">The sequence shown here is derived from an EMBL/GenBank/DDBJ whole genome shotgun (WGS) entry which is preliminary data.</text>
</comment>